<dbReference type="Pfam" id="PF01391">
    <property type="entry name" value="Collagen"/>
    <property type="match status" value="2"/>
</dbReference>
<dbReference type="AlphaFoldDB" id="A0A8S1EFA9"/>
<keyword evidence="2" id="KW-1015">Disulfide bond</keyword>
<dbReference type="PANTHER" id="PTHR24637:SF380">
    <property type="entry name" value="COL_CUTICLE_N DOMAIN-CONTAINING PROTEIN"/>
    <property type="match status" value="1"/>
</dbReference>
<evidence type="ECO:0000256" key="1">
    <source>
        <dbReference type="ARBA" id="ARBA00022737"/>
    </source>
</evidence>
<keyword evidence="4" id="KW-0812">Transmembrane</keyword>
<evidence type="ECO:0000313" key="6">
    <source>
        <dbReference type="Proteomes" id="UP000494206"/>
    </source>
</evidence>
<dbReference type="EMBL" id="CADEPM010000002">
    <property type="protein sequence ID" value="CAB3400914.1"/>
    <property type="molecule type" value="Genomic_DNA"/>
</dbReference>
<reference evidence="5 6" key="1">
    <citation type="submission" date="2020-04" db="EMBL/GenBank/DDBJ databases">
        <authorList>
            <person name="Laetsch R D."/>
            <person name="Stevens L."/>
            <person name="Kumar S."/>
            <person name="Blaxter L. M."/>
        </authorList>
    </citation>
    <scope>NUCLEOTIDE SEQUENCE [LARGE SCALE GENOMIC DNA]</scope>
</reference>
<organism evidence="5 6">
    <name type="scientific">Caenorhabditis bovis</name>
    <dbReference type="NCBI Taxonomy" id="2654633"/>
    <lineage>
        <taxon>Eukaryota</taxon>
        <taxon>Metazoa</taxon>
        <taxon>Ecdysozoa</taxon>
        <taxon>Nematoda</taxon>
        <taxon>Chromadorea</taxon>
        <taxon>Rhabditida</taxon>
        <taxon>Rhabditina</taxon>
        <taxon>Rhabditomorpha</taxon>
        <taxon>Rhabditoidea</taxon>
        <taxon>Rhabditidae</taxon>
        <taxon>Peloderinae</taxon>
        <taxon>Caenorhabditis</taxon>
    </lineage>
</organism>
<keyword evidence="4" id="KW-0472">Membrane</keyword>
<evidence type="ECO:0000313" key="5">
    <source>
        <dbReference type="EMBL" id="CAB3400914.1"/>
    </source>
</evidence>
<evidence type="ECO:0008006" key="7">
    <source>
        <dbReference type="Google" id="ProtNLM"/>
    </source>
</evidence>
<feature type="transmembrane region" description="Helical" evidence="4">
    <location>
        <begin position="20"/>
        <end position="38"/>
    </location>
</feature>
<proteinExistence type="predicted"/>
<keyword evidence="4" id="KW-1133">Transmembrane helix</keyword>
<feature type="region of interest" description="Disordered" evidence="3">
    <location>
        <begin position="116"/>
        <end position="293"/>
    </location>
</feature>
<evidence type="ECO:0000256" key="4">
    <source>
        <dbReference type="SAM" id="Phobius"/>
    </source>
</evidence>
<feature type="compositionally biased region" description="Low complexity" evidence="3">
    <location>
        <begin position="236"/>
        <end position="247"/>
    </location>
</feature>
<dbReference type="InterPro" id="IPR008160">
    <property type="entry name" value="Collagen"/>
</dbReference>
<dbReference type="PROSITE" id="PS51257">
    <property type="entry name" value="PROKAR_LIPOPROTEIN"/>
    <property type="match status" value="1"/>
</dbReference>
<keyword evidence="1" id="KW-0677">Repeat</keyword>
<dbReference type="OrthoDB" id="5983381at2759"/>
<sequence>MSKKKTTEDDDVIQTVSRIASLVSISLILSCTFLYGFVAVKFEQSSQNIAAHAKGYEVLKHEADEELYSVEGIHMRHERQAWRRANKWRSSINGRRRQNSVEPRVCDCSVIECPRGPRGPPGEEGAWPIDGIPGNPGKDGLDGIYQVEEPECPPCPQGPPGEDGVIGEPGDPGRPGTPGEPGRAGTNEPGTVGPPGLRGQSGRPGHKGDPGEPGQDFVQLVGLPGPKGAPGPAGLPGPRGDPGNNGKPAPPGPEGFPGPVGEPGDMGEYGLRGPPGRKGPPGKDGGYCQCPPREAHYPQPKNIYVNLRKKANSDLIDLGSSSMRRSPLTPLIAYKDSSETGHTNRVVMRNKNKYRSGNGDTVDFELR</sequence>
<accession>A0A8S1EFA9</accession>
<name>A0A8S1EFA9_9PELO</name>
<dbReference type="PANTHER" id="PTHR24637">
    <property type="entry name" value="COLLAGEN"/>
    <property type="match status" value="1"/>
</dbReference>
<protein>
    <recommendedName>
        <fullName evidence="7">Nematode cuticle collagen N-terminal domain-containing protein</fullName>
    </recommendedName>
</protein>
<keyword evidence="6" id="KW-1185">Reference proteome</keyword>
<evidence type="ECO:0000256" key="3">
    <source>
        <dbReference type="SAM" id="MobiDB-lite"/>
    </source>
</evidence>
<dbReference type="Proteomes" id="UP000494206">
    <property type="component" value="Unassembled WGS sequence"/>
</dbReference>
<evidence type="ECO:0000256" key="2">
    <source>
        <dbReference type="ARBA" id="ARBA00023157"/>
    </source>
</evidence>
<comment type="caution">
    <text evidence="5">The sequence shown here is derived from an EMBL/GenBank/DDBJ whole genome shotgun (WGS) entry which is preliminary data.</text>
</comment>
<gene>
    <name evidence="5" type="ORF">CBOVIS_LOCUS3745</name>
</gene>